<dbReference type="InterPro" id="IPR033896">
    <property type="entry name" value="MEF2-like_N"/>
</dbReference>
<keyword evidence="5" id="KW-0539">Nucleus</keyword>
<dbReference type="GO" id="GO:0000981">
    <property type="term" value="F:DNA-binding transcription factor activity, RNA polymerase II-specific"/>
    <property type="evidence" value="ECO:0000318"/>
    <property type="project" value="GO_Central"/>
</dbReference>
<dbReference type="Proteomes" id="UP000813463">
    <property type="component" value="Chromosome 4"/>
</dbReference>
<feature type="domain" description="MADS-box" evidence="7">
    <location>
        <begin position="14"/>
        <end position="74"/>
    </location>
</feature>
<dbReference type="KEGG" id="soe:110802487"/>
<keyword evidence="2" id="KW-0805">Transcription regulation</keyword>
<evidence type="ECO:0000313" key="8">
    <source>
        <dbReference type="Proteomes" id="UP000813463"/>
    </source>
</evidence>
<evidence type="ECO:0000313" key="9">
    <source>
        <dbReference type="RefSeq" id="XP_021863605.1"/>
    </source>
</evidence>
<dbReference type="PANTHER" id="PTHR11945:SF776">
    <property type="entry name" value="AGAMOUS-LIKE 50-RELATED"/>
    <property type="match status" value="1"/>
</dbReference>
<evidence type="ECO:0000259" key="7">
    <source>
        <dbReference type="PROSITE" id="PS50066"/>
    </source>
</evidence>
<accession>A0A9R0K9N5</accession>
<evidence type="ECO:0000256" key="1">
    <source>
        <dbReference type="ARBA" id="ARBA00004123"/>
    </source>
</evidence>
<protein>
    <submittedName>
        <fullName evidence="9">Floral homeotic protein AGAMOUS-like</fullName>
    </submittedName>
</protein>
<evidence type="ECO:0000256" key="3">
    <source>
        <dbReference type="ARBA" id="ARBA00023125"/>
    </source>
</evidence>
<dbReference type="GeneID" id="110802487"/>
<dbReference type="RefSeq" id="XP_021863605.1">
    <property type="nucleotide sequence ID" value="XM_022007913.2"/>
</dbReference>
<sequence length="403" mass="43840">MADNNIEQVEKKNKGRQRVEMKRMEKESNRLVTFSKRRSGLFKKASELCTLCGAEAAIIVFSPGRKVFSFGHPSVDTVINRYLMADSFFRGAIYNNGESSENHDPTLMSSYMNLTMINNQIELEKKESKELFVSRKTRGEEYKWAAPIGELGLEDLKKFQVPLDELKSEAYKLYLKFAKDGTKTGSAVEPAYNFPPEMVEGQNPIPSHFGVHPHLMVPTNLVEGPNNYDHSQMMMIQPPMGGFGDSSFTMGSNGISMNHHFNTNGSSSASGNSGLSLPNPMGLGFPASNFFPSFQGENNPMEGGQFIGHPPMPPLNMQGMNPIPSHFQTFTPLLMGGNGPNAPGSAFLMEGNGPNAPAPTFLMEGNGPNGPAPTFPVGGNGPNAPAPAYNHQGGMGFGNERLH</sequence>
<comment type="subcellular location">
    <subcellularLocation>
        <location evidence="1">Nucleus</location>
    </subcellularLocation>
</comment>
<keyword evidence="8" id="KW-1185">Reference proteome</keyword>
<reference evidence="9" key="2">
    <citation type="submission" date="2025-08" db="UniProtKB">
        <authorList>
            <consortium name="RefSeq"/>
        </authorList>
    </citation>
    <scope>IDENTIFICATION</scope>
    <source>
        <tissue evidence="9">Leaf</tissue>
    </source>
</reference>
<keyword evidence="3" id="KW-0238">DNA-binding</keyword>
<dbReference type="Gene3D" id="3.40.1810.10">
    <property type="entry name" value="Transcription factor, MADS-box"/>
    <property type="match status" value="1"/>
</dbReference>
<dbReference type="PANTHER" id="PTHR11945">
    <property type="entry name" value="MADS BOX PROTEIN"/>
    <property type="match status" value="1"/>
</dbReference>
<feature type="region of interest" description="Disordered" evidence="6">
    <location>
        <begin position="1"/>
        <end position="24"/>
    </location>
</feature>
<evidence type="ECO:0000256" key="4">
    <source>
        <dbReference type="ARBA" id="ARBA00023163"/>
    </source>
</evidence>
<dbReference type="GO" id="GO:0000978">
    <property type="term" value="F:RNA polymerase II cis-regulatory region sequence-specific DNA binding"/>
    <property type="evidence" value="ECO:0000318"/>
    <property type="project" value="GO_Central"/>
</dbReference>
<reference evidence="8" key="1">
    <citation type="journal article" date="2021" name="Nat. Commun.">
        <title>Genomic analyses provide insights into spinach domestication and the genetic basis of agronomic traits.</title>
        <authorList>
            <person name="Cai X."/>
            <person name="Sun X."/>
            <person name="Xu C."/>
            <person name="Sun H."/>
            <person name="Wang X."/>
            <person name="Ge C."/>
            <person name="Zhang Z."/>
            <person name="Wang Q."/>
            <person name="Fei Z."/>
            <person name="Jiao C."/>
            <person name="Wang Q."/>
        </authorList>
    </citation>
    <scope>NUCLEOTIDE SEQUENCE [LARGE SCALE GENOMIC DNA]</scope>
    <source>
        <strain evidence="8">cv. Varoflay</strain>
    </source>
</reference>
<evidence type="ECO:0000256" key="5">
    <source>
        <dbReference type="ARBA" id="ARBA00023242"/>
    </source>
</evidence>
<dbReference type="AlphaFoldDB" id="A0A9R0K9N5"/>
<dbReference type="PROSITE" id="PS50066">
    <property type="entry name" value="MADS_BOX_2"/>
    <property type="match status" value="1"/>
</dbReference>
<keyword evidence="4" id="KW-0804">Transcription</keyword>
<evidence type="ECO:0000256" key="6">
    <source>
        <dbReference type="SAM" id="MobiDB-lite"/>
    </source>
</evidence>
<dbReference type="GO" id="GO:0006357">
    <property type="term" value="P:regulation of transcription by RNA polymerase II"/>
    <property type="evidence" value="ECO:0000318"/>
    <property type="project" value="GO_Central"/>
</dbReference>
<evidence type="ECO:0000256" key="2">
    <source>
        <dbReference type="ARBA" id="ARBA00023015"/>
    </source>
</evidence>
<dbReference type="GO" id="GO:0005634">
    <property type="term" value="C:nucleus"/>
    <property type="evidence" value="ECO:0007669"/>
    <property type="project" value="UniProtKB-SubCell"/>
</dbReference>
<dbReference type="OrthoDB" id="1739212at2759"/>
<dbReference type="InterPro" id="IPR002100">
    <property type="entry name" value="TF_MADSbox"/>
</dbReference>
<proteinExistence type="predicted"/>
<dbReference type="PRINTS" id="PR00404">
    <property type="entry name" value="MADSDOMAIN"/>
</dbReference>
<feature type="compositionally biased region" description="Basic and acidic residues" evidence="6">
    <location>
        <begin position="8"/>
        <end position="24"/>
    </location>
</feature>
<gene>
    <name evidence="9" type="primary">LOC110802487</name>
</gene>
<dbReference type="GO" id="GO:0046983">
    <property type="term" value="F:protein dimerization activity"/>
    <property type="evidence" value="ECO:0007669"/>
    <property type="project" value="InterPro"/>
</dbReference>
<dbReference type="InterPro" id="IPR036879">
    <property type="entry name" value="TF_MADSbox_sf"/>
</dbReference>
<organism evidence="8 9">
    <name type="scientific">Spinacia oleracea</name>
    <name type="common">Spinach</name>
    <dbReference type="NCBI Taxonomy" id="3562"/>
    <lineage>
        <taxon>Eukaryota</taxon>
        <taxon>Viridiplantae</taxon>
        <taxon>Streptophyta</taxon>
        <taxon>Embryophyta</taxon>
        <taxon>Tracheophyta</taxon>
        <taxon>Spermatophyta</taxon>
        <taxon>Magnoliopsida</taxon>
        <taxon>eudicotyledons</taxon>
        <taxon>Gunneridae</taxon>
        <taxon>Pentapetalae</taxon>
        <taxon>Caryophyllales</taxon>
        <taxon>Chenopodiaceae</taxon>
        <taxon>Chenopodioideae</taxon>
        <taxon>Anserineae</taxon>
        <taxon>Spinacia</taxon>
    </lineage>
</organism>
<dbReference type="SMART" id="SM00432">
    <property type="entry name" value="MADS"/>
    <property type="match status" value="1"/>
</dbReference>
<dbReference type="SUPFAM" id="SSF55455">
    <property type="entry name" value="SRF-like"/>
    <property type="match status" value="1"/>
</dbReference>
<dbReference type="GO" id="GO:0045944">
    <property type="term" value="P:positive regulation of transcription by RNA polymerase II"/>
    <property type="evidence" value="ECO:0007669"/>
    <property type="project" value="InterPro"/>
</dbReference>
<dbReference type="CDD" id="cd00265">
    <property type="entry name" value="MADS_MEF2_like"/>
    <property type="match status" value="1"/>
</dbReference>
<dbReference type="FunFam" id="3.40.1810.10:FF:000006">
    <property type="entry name" value="Agamous-like MADS-box protein AGL62"/>
    <property type="match status" value="1"/>
</dbReference>
<name>A0A9R0K9N5_SPIOL</name>
<dbReference type="Pfam" id="PF00319">
    <property type="entry name" value="SRF-TF"/>
    <property type="match status" value="1"/>
</dbReference>